<evidence type="ECO:0000256" key="5">
    <source>
        <dbReference type="ARBA" id="ARBA00022989"/>
    </source>
</evidence>
<keyword evidence="4 7" id="KW-0812">Transmembrane</keyword>
<keyword evidence="10" id="KW-1185">Reference proteome</keyword>
<evidence type="ECO:0000256" key="3">
    <source>
        <dbReference type="ARBA" id="ARBA00022475"/>
    </source>
</evidence>
<dbReference type="Pfam" id="PF04290">
    <property type="entry name" value="DctQ"/>
    <property type="match status" value="1"/>
</dbReference>
<comment type="caution">
    <text evidence="9">The sequence shown here is derived from an EMBL/GenBank/DDBJ whole genome shotgun (WGS) entry which is preliminary data.</text>
</comment>
<reference evidence="9" key="2">
    <citation type="submission" date="2020-09" db="EMBL/GenBank/DDBJ databases">
        <authorList>
            <person name="Sun Q."/>
            <person name="Zhou Y."/>
        </authorList>
    </citation>
    <scope>NUCLEOTIDE SEQUENCE</scope>
    <source>
        <strain evidence="9">CGMCC 1.15880</strain>
    </source>
</reference>
<feature type="domain" description="Tripartite ATP-independent periplasmic transporters DctQ component" evidence="8">
    <location>
        <begin position="27"/>
        <end position="147"/>
    </location>
</feature>
<feature type="transmembrane region" description="Helical" evidence="7">
    <location>
        <begin position="15"/>
        <end position="35"/>
    </location>
</feature>
<comment type="function">
    <text evidence="7">Part of the tripartite ATP-independent periplasmic (TRAP) transport system.</text>
</comment>
<keyword evidence="6 7" id="KW-0472">Membrane</keyword>
<organism evidence="9 10">
    <name type="scientific">Neptunicoccus cionae</name>
    <dbReference type="NCBI Taxonomy" id="2035344"/>
    <lineage>
        <taxon>Bacteria</taxon>
        <taxon>Pseudomonadati</taxon>
        <taxon>Pseudomonadota</taxon>
        <taxon>Alphaproteobacteria</taxon>
        <taxon>Rhodobacterales</taxon>
        <taxon>Paracoccaceae</taxon>
        <taxon>Neptunicoccus</taxon>
    </lineage>
</organism>
<keyword evidence="3" id="KW-1003">Cell membrane</keyword>
<gene>
    <name evidence="9" type="ORF">GCM10011498_30670</name>
</gene>
<reference evidence="9" key="1">
    <citation type="journal article" date="2014" name="Int. J. Syst. Evol. Microbiol.">
        <title>Complete genome sequence of Corynebacterium casei LMG S-19264T (=DSM 44701T), isolated from a smear-ripened cheese.</title>
        <authorList>
            <consortium name="US DOE Joint Genome Institute (JGI-PGF)"/>
            <person name="Walter F."/>
            <person name="Albersmeier A."/>
            <person name="Kalinowski J."/>
            <person name="Ruckert C."/>
        </authorList>
    </citation>
    <scope>NUCLEOTIDE SEQUENCE</scope>
    <source>
        <strain evidence="9">CGMCC 1.15880</strain>
    </source>
</reference>
<dbReference type="EMBL" id="BMKA01000004">
    <property type="protein sequence ID" value="GGA27464.1"/>
    <property type="molecule type" value="Genomic_DNA"/>
</dbReference>
<dbReference type="InterPro" id="IPR055348">
    <property type="entry name" value="DctQ"/>
</dbReference>
<feature type="transmembrane region" description="Helical" evidence="7">
    <location>
        <begin position="89"/>
        <end position="110"/>
    </location>
</feature>
<keyword evidence="7" id="KW-0997">Cell inner membrane</keyword>
<comment type="subcellular location">
    <subcellularLocation>
        <location evidence="7">Cell inner membrane</location>
        <topology evidence="7">Multi-pass membrane protein</topology>
    </subcellularLocation>
    <subcellularLocation>
        <location evidence="1">Cell membrane</location>
        <topology evidence="1">Multi-pass membrane protein</topology>
    </subcellularLocation>
</comment>
<proteinExistence type="inferred from homology"/>
<dbReference type="GO" id="GO:0022857">
    <property type="term" value="F:transmembrane transporter activity"/>
    <property type="evidence" value="ECO:0007669"/>
    <property type="project" value="UniProtKB-UniRule"/>
</dbReference>
<accession>A0A916R1W0</accession>
<feature type="transmembrane region" description="Helical" evidence="7">
    <location>
        <begin position="47"/>
        <end position="69"/>
    </location>
</feature>
<evidence type="ECO:0000313" key="9">
    <source>
        <dbReference type="EMBL" id="GGA27464.1"/>
    </source>
</evidence>
<comment type="subunit">
    <text evidence="7">The complex comprises the extracytoplasmic solute receptor protein and the two transmembrane proteins.</text>
</comment>
<dbReference type="GO" id="GO:0005886">
    <property type="term" value="C:plasma membrane"/>
    <property type="evidence" value="ECO:0007669"/>
    <property type="project" value="UniProtKB-SubCell"/>
</dbReference>
<evidence type="ECO:0000256" key="6">
    <source>
        <dbReference type="ARBA" id="ARBA00023136"/>
    </source>
</evidence>
<evidence type="ECO:0000259" key="8">
    <source>
        <dbReference type="Pfam" id="PF04290"/>
    </source>
</evidence>
<evidence type="ECO:0000256" key="4">
    <source>
        <dbReference type="ARBA" id="ARBA00022692"/>
    </source>
</evidence>
<evidence type="ECO:0000256" key="2">
    <source>
        <dbReference type="ARBA" id="ARBA00022448"/>
    </source>
</evidence>
<evidence type="ECO:0000256" key="1">
    <source>
        <dbReference type="ARBA" id="ARBA00004651"/>
    </source>
</evidence>
<feature type="transmembrane region" description="Helical" evidence="7">
    <location>
        <begin position="131"/>
        <end position="152"/>
    </location>
</feature>
<evidence type="ECO:0000313" key="10">
    <source>
        <dbReference type="Proteomes" id="UP000628017"/>
    </source>
</evidence>
<comment type="similarity">
    <text evidence="7">Belongs to the TRAP transporter small permease family.</text>
</comment>
<sequence>MDLVKTAARRLIDGLAVLGVLAYGIAALVTVADVIGRRFGFPITGVVDLVQLFVVSGAWLVMPFAFAAATHVSVDLLLTNAPRAVQLPLALFSAVLAFGLVALMLWQGYLTFQTRTMFGDRSQQLGIPIAWYWYPLLLGLAVSLVAIPLSLFTNTSPETADE</sequence>
<name>A0A916R1W0_9RHOB</name>
<keyword evidence="2 7" id="KW-0813">Transport</keyword>
<protein>
    <recommendedName>
        <fullName evidence="7">TRAP transporter small permease protein</fullName>
    </recommendedName>
</protein>
<keyword evidence="5 7" id="KW-1133">Transmembrane helix</keyword>
<dbReference type="Proteomes" id="UP000628017">
    <property type="component" value="Unassembled WGS sequence"/>
</dbReference>
<dbReference type="AlphaFoldDB" id="A0A916R1W0"/>
<evidence type="ECO:0000256" key="7">
    <source>
        <dbReference type="RuleBase" id="RU369079"/>
    </source>
</evidence>